<sequence>MYTNKKEEKNQFIPTDDKSEASSQELEALKMSKQINKRPIKESRKEIIKKTLSYNLPKSLIEYLHSYENVDDQLKQKTKGKHLTRDWKGPTANITLKKYLVDKIAKCYWATPSDDESDNYYHENDYMWSDEEFTKLWGSDSISKNLLLDFTDENRGNTIPFLTDLNNLPWWLDLLEKPSEYYYREFNNFSNTYLCTTQTANIHSQKTKNFASRSLQPSTQLPENYRIPTDQAILGNSALPTGIQQSPEETSKSLKLLLYLK</sequence>
<dbReference type="Proteomes" id="UP000789405">
    <property type="component" value="Unassembled WGS sequence"/>
</dbReference>
<organism evidence="2 3">
    <name type="scientific">Dentiscutata erythropus</name>
    <dbReference type="NCBI Taxonomy" id="1348616"/>
    <lineage>
        <taxon>Eukaryota</taxon>
        <taxon>Fungi</taxon>
        <taxon>Fungi incertae sedis</taxon>
        <taxon>Mucoromycota</taxon>
        <taxon>Glomeromycotina</taxon>
        <taxon>Glomeromycetes</taxon>
        <taxon>Diversisporales</taxon>
        <taxon>Gigasporaceae</taxon>
        <taxon>Dentiscutata</taxon>
    </lineage>
</organism>
<evidence type="ECO:0000313" key="3">
    <source>
        <dbReference type="Proteomes" id="UP000789405"/>
    </source>
</evidence>
<comment type="caution">
    <text evidence="2">The sequence shown here is derived from an EMBL/GenBank/DDBJ whole genome shotgun (WGS) entry which is preliminary data.</text>
</comment>
<gene>
    <name evidence="2" type="ORF">DERYTH_LOCUS119</name>
</gene>
<accession>A0A9N8YSJ5</accession>
<dbReference type="EMBL" id="CAJVPY010000022">
    <property type="protein sequence ID" value="CAG8444774.1"/>
    <property type="molecule type" value="Genomic_DNA"/>
</dbReference>
<proteinExistence type="predicted"/>
<name>A0A9N8YSJ5_9GLOM</name>
<reference evidence="2" key="1">
    <citation type="submission" date="2021-06" db="EMBL/GenBank/DDBJ databases">
        <authorList>
            <person name="Kallberg Y."/>
            <person name="Tangrot J."/>
            <person name="Rosling A."/>
        </authorList>
    </citation>
    <scope>NUCLEOTIDE SEQUENCE</scope>
    <source>
        <strain evidence="2">MA453B</strain>
    </source>
</reference>
<feature type="compositionally biased region" description="Basic and acidic residues" evidence="1">
    <location>
        <begin position="1"/>
        <end position="20"/>
    </location>
</feature>
<protein>
    <submittedName>
        <fullName evidence="2">6123_t:CDS:1</fullName>
    </submittedName>
</protein>
<evidence type="ECO:0000256" key="1">
    <source>
        <dbReference type="SAM" id="MobiDB-lite"/>
    </source>
</evidence>
<dbReference type="AlphaFoldDB" id="A0A9N8YSJ5"/>
<keyword evidence="3" id="KW-1185">Reference proteome</keyword>
<dbReference type="OrthoDB" id="2285352at2759"/>
<feature type="region of interest" description="Disordered" evidence="1">
    <location>
        <begin position="1"/>
        <end position="24"/>
    </location>
</feature>
<evidence type="ECO:0000313" key="2">
    <source>
        <dbReference type="EMBL" id="CAG8444774.1"/>
    </source>
</evidence>